<reference evidence="2" key="2">
    <citation type="journal article" date="2022" name="Sci. Total Environ.">
        <title>Prevalence, transmission, and molecular epidemiology of tet(X)-positive bacteria among humans, animals, and environmental niches in China: An epidemiological, and genomic-based study.</title>
        <authorList>
            <person name="Dong N."/>
            <person name="Zeng Y."/>
            <person name="Cai C."/>
            <person name="Sun C."/>
            <person name="Lu J."/>
            <person name="Liu C."/>
            <person name="Zhou H."/>
            <person name="Sun Q."/>
            <person name="Shu L."/>
            <person name="Wang H."/>
            <person name="Wang Y."/>
            <person name="Wang S."/>
            <person name="Wu C."/>
            <person name="Chan E.W."/>
            <person name="Chen G."/>
            <person name="Shen Z."/>
            <person name="Chen S."/>
            <person name="Zhang R."/>
        </authorList>
    </citation>
    <scope>NUCLEOTIDE SEQUENCE</scope>
    <source>
        <strain evidence="2">DF46-2-2</strain>
    </source>
</reference>
<protein>
    <submittedName>
        <fullName evidence="2">Phage holin family protein</fullName>
    </submittedName>
</protein>
<dbReference type="EMBL" id="JACANB010000008">
    <property type="protein sequence ID" value="MDM1697105.1"/>
    <property type="molecule type" value="Genomic_DNA"/>
</dbReference>
<dbReference type="InterPro" id="IPR006481">
    <property type="entry name" value="Phage_lambda_GpS_holin"/>
</dbReference>
<keyword evidence="1" id="KW-0472">Membrane</keyword>
<evidence type="ECO:0000256" key="1">
    <source>
        <dbReference type="SAM" id="Phobius"/>
    </source>
</evidence>
<comment type="caution">
    <text evidence="2">The sequence shown here is derived from an EMBL/GenBank/DDBJ whole genome shotgun (WGS) entry which is preliminary data.</text>
</comment>
<organism evidence="2 3">
    <name type="scientific">Thiopseudomonas alkaliphila</name>
    <dbReference type="NCBI Taxonomy" id="1697053"/>
    <lineage>
        <taxon>Bacteria</taxon>
        <taxon>Pseudomonadati</taxon>
        <taxon>Pseudomonadota</taxon>
        <taxon>Gammaproteobacteria</taxon>
        <taxon>Pseudomonadales</taxon>
        <taxon>Pseudomonadaceae</taxon>
        <taxon>Thiopseudomonas</taxon>
    </lineage>
</organism>
<accession>A0AAW7DUR8</accession>
<evidence type="ECO:0000313" key="3">
    <source>
        <dbReference type="Proteomes" id="UP001173465"/>
    </source>
</evidence>
<dbReference type="RefSeq" id="WP_286594368.1">
    <property type="nucleotide sequence ID" value="NZ_JACANB010000008.1"/>
</dbReference>
<keyword evidence="1" id="KW-0812">Transmembrane</keyword>
<dbReference type="Proteomes" id="UP001173465">
    <property type="component" value="Unassembled WGS sequence"/>
</dbReference>
<sequence>MHKMPDKDLGFWASIVATAREHGLIMMLTFIISYLRINLYSDGRSWKAELLEALLGTFVIMMAAHGLQAMQINEGWAWGVAIFVGLIGIDKARSVLESWATKRFGGD</sequence>
<reference evidence="2" key="1">
    <citation type="submission" date="2020-06" db="EMBL/GenBank/DDBJ databases">
        <authorList>
            <person name="Dong N."/>
        </authorList>
    </citation>
    <scope>NUCLEOTIDE SEQUENCE</scope>
    <source>
        <strain evidence="2">DF46-2-2</strain>
    </source>
</reference>
<feature type="transmembrane region" description="Helical" evidence="1">
    <location>
        <begin position="49"/>
        <end position="70"/>
    </location>
</feature>
<keyword evidence="1" id="KW-1133">Transmembrane helix</keyword>
<dbReference type="AlphaFoldDB" id="A0AAW7DUR8"/>
<evidence type="ECO:0000313" key="2">
    <source>
        <dbReference type="EMBL" id="MDM1697105.1"/>
    </source>
</evidence>
<dbReference type="Pfam" id="PF05106">
    <property type="entry name" value="Phage_holin_3_1"/>
    <property type="match status" value="1"/>
</dbReference>
<gene>
    <name evidence="2" type="ORF">HX099_10615</name>
</gene>
<proteinExistence type="predicted"/>
<name>A0AAW7DUR8_9GAMM</name>
<feature type="transmembrane region" description="Helical" evidence="1">
    <location>
        <begin position="12"/>
        <end position="37"/>
    </location>
</feature>